<sequence length="88" mass="10680">MYDGPWYTTFHRDGELPWQDEFFEMPLNIGDGILIPSLEYRRFRIVDIWWSTDKHGAFDIGRHVFLKDVSRTDDDQLYKREPQYFTTS</sequence>
<gene>
    <name evidence="1" type="ORF">ABS642_00840</name>
</gene>
<protein>
    <submittedName>
        <fullName evidence="1">Uncharacterized protein</fullName>
    </submittedName>
</protein>
<name>A0AAU7VWM5_9MICO</name>
<proteinExistence type="predicted"/>
<accession>A0AAU7VWM5</accession>
<dbReference type="EMBL" id="CP158357">
    <property type="protein sequence ID" value="XBX78667.1"/>
    <property type="molecule type" value="Genomic_DNA"/>
</dbReference>
<evidence type="ECO:0000313" key="1">
    <source>
        <dbReference type="EMBL" id="XBX78667.1"/>
    </source>
</evidence>
<dbReference type="AlphaFoldDB" id="A0AAU7VWM5"/>
<dbReference type="RefSeq" id="WP_350351893.1">
    <property type="nucleotide sequence ID" value="NZ_CP158357.1"/>
</dbReference>
<organism evidence="1">
    <name type="scientific">Microbacterium sp. A8/3-1</name>
    <dbReference type="NCBI Taxonomy" id="3160749"/>
    <lineage>
        <taxon>Bacteria</taxon>
        <taxon>Bacillati</taxon>
        <taxon>Actinomycetota</taxon>
        <taxon>Actinomycetes</taxon>
        <taxon>Micrococcales</taxon>
        <taxon>Microbacteriaceae</taxon>
        <taxon>Microbacterium</taxon>
    </lineage>
</organism>
<reference evidence="1" key="1">
    <citation type="submission" date="2024-06" db="EMBL/GenBank/DDBJ databases">
        <title>Draft genome sequence of Microbacterium sp. strain A8/3-1, isolated from Oxytropis tragacanthoides Fisch. ex DC. Root nodules in the Altai region of Russia.</title>
        <authorList>
            <person name="Sazanova A."/>
            <person name="Guro P."/>
            <person name="Kuznetsova I."/>
            <person name="Belimov A."/>
            <person name="Safronova V."/>
        </authorList>
    </citation>
    <scope>NUCLEOTIDE SEQUENCE</scope>
    <source>
        <strain evidence="1">A8/3-1</strain>
    </source>
</reference>